<evidence type="ECO:0000256" key="8">
    <source>
        <dbReference type="SAM" id="MobiDB-lite"/>
    </source>
</evidence>
<keyword evidence="5 9" id="KW-1133">Transmembrane helix</keyword>
<comment type="subcellular location">
    <subcellularLocation>
        <location evidence="1">Membrane</location>
    </subcellularLocation>
</comment>
<evidence type="ECO:0000256" key="3">
    <source>
        <dbReference type="ARBA" id="ARBA00022692"/>
    </source>
</evidence>
<keyword evidence="11" id="KW-1185">Reference proteome</keyword>
<reference evidence="10 11" key="1">
    <citation type="submission" date="2018-12" db="EMBL/GenBank/DDBJ databases">
        <title>Sequencing of bacterial isolates from soil warming experiment in Harvard Forest, Massachusetts, USA.</title>
        <authorList>
            <person name="Deangelis K."/>
        </authorList>
    </citation>
    <scope>NUCLEOTIDE SEQUENCE [LARGE SCALE GENOMIC DNA]</scope>
    <source>
        <strain evidence="10 11">EB153</strain>
    </source>
</reference>
<accession>A0A3R9NVX3</accession>
<feature type="transmembrane region" description="Helical" evidence="9">
    <location>
        <begin position="165"/>
        <end position="192"/>
    </location>
</feature>
<dbReference type="Proteomes" id="UP000269669">
    <property type="component" value="Unassembled WGS sequence"/>
</dbReference>
<evidence type="ECO:0000313" key="11">
    <source>
        <dbReference type="Proteomes" id="UP000269669"/>
    </source>
</evidence>
<dbReference type="InterPro" id="IPR000701">
    <property type="entry name" value="SuccDH_FuR_B_TM-su"/>
</dbReference>
<evidence type="ECO:0000313" key="10">
    <source>
        <dbReference type="EMBL" id="RSL14928.1"/>
    </source>
</evidence>
<keyword evidence="3 9" id="KW-0812">Transmembrane</keyword>
<dbReference type="OrthoDB" id="9789209at2"/>
<protein>
    <submittedName>
        <fullName evidence="10">Succinate dehydrogenase subunit C</fullName>
    </submittedName>
</protein>
<dbReference type="InterPro" id="IPR034804">
    <property type="entry name" value="SQR/QFR_C/D"/>
</dbReference>
<feature type="transmembrane region" description="Helical" evidence="9">
    <location>
        <begin position="113"/>
        <end position="137"/>
    </location>
</feature>
<dbReference type="GO" id="GO:0046872">
    <property type="term" value="F:metal ion binding"/>
    <property type="evidence" value="ECO:0007669"/>
    <property type="project" value="UniProtKB-KW"/>
</dbReference>
<organism evidence="10 11">
    <name type="scientific">Edaphobacter aggregans</name>
    <dbReference type="NCBI Taxonomy" id="570835"/>
    <lineage>
        <taxon>Bacteria</taxon>
        <taxon>Pseudomonadati</taxon>
        <taxon>Acidobacteriota</taxon>
        <taxon>Terriglobia</taxon>
        <taxon>Terriglobales</taxon>
        <taxon>Acidobacteriaceae</taxon>
        <taxon>Edaphobacter</taxon>
    </lineage>
</organism>
<keyword evidence="7 9" id="KW-0472">Membrane</keyword>
<keyword evidence="6" id="KW-0408">Iron</keyword>
<dbReference type="NCBIfam" id="TIGR02046">
    <property type="entry name" value="sdhC_b558_fam"/>
    <property type="match status" value="1"/>
</dbReference>
<evidence type="ECO:0000256" key="7">
    <source>
        <dbReference type="ARBA" id="ARBA00023136"/>
    </source>
</evidence>
<dbReference type="Gene3D" id="1.20.1300.10">
    <property type="entry name" value="Fumarate reductase/succinate dehydrogenase, transmembrane subunit"/>
    <property type="match status" value="1"/>
</dbReference>
<name>A0A3R9NVX3_9BACT</name>
<keyword evidence="2" id="KW-0349">Heme</keyword>
<evidence type="ECO:0000256" key="4">
    <source>
        <dbReference type="ARBA" id="ARBA00022723"/>
    </source>
</evidence>
<dbReference type="InterPro" id="IPR011138">
    <property type="entry name" value="Cytochrome_b-558"/>
</dbReference>
<dbReference type="RefSeq" id="WP_125483736.1">
    <property type="nucleotide sequence ID" value="NZ_RSDW01000001.1"/>
</dbReference>
<feature type="transmembrane region" description="Helical" evidence="9">
    <location>
        <begin position="79"/>
        <end position="101"/>
    </location>
</feature>
<evidence type="ECO:0000256" key="9">
    <source>
        <dbReference type="SAM" id="Phobius"/>
    </source>
</evidence>
<dbReference type="SUPFAM" id="SSF81343">
    <property type="entry name" value="Fumarate reductase respiratory complex transmembrane subunits"/>
    <property type="match status" value="1"/>
</dbReference>
<sequence>MAAAAPPSPPATPTLRGVQPLRAGEGHSFFWRKLHSLTGIVPIGAFLIEHIVSNFETLNGPLAYAQQVKFLNSLPLVRVLEWTLIFIPLAYHAIYGVFIAIRGRSNVNVYPWAGNWMYLSQRVTGIIALLYIAYHVWTQRFSGVSLPEHPGAAFHKVQAELANPIVLAVYIIAMIATTWHFAYGIWLFAAKWGITPGEKARKKFGYVCAIVGIALCLMGLASIYAVVTAPEAPEDVMPDQTAGISLPAPTTAPPSSTNLSQTGDVQ</sequence>
<evidence type="ECO:0000256" key="6">
    <source>
        <dbReference type="ARBA" id="ARBA00023004"/>
    </source>
</evidence>
<evidence type="ECO:0000256" key="2">
    <source>
        <dbReference type="ARBA" id="ARBA00022617"/>
    </source>
</evidence>
<feature type="compositionally biased region" description="Low complexity" evidence="8">
    <location>
        <begin position="245"/>
        <end position="260"/>
    </location>
</feature>
<proteinExistence type="predicted"/>
<dbReference type="GO" id="GO:0016020">
    <property type="term" value="C:membrane"/>
    <property type="evidence" value="ECO:0007669"/>
    <property type="project" value="UniProtKB-SubCell"/>
</dbReference>
<dbReference type="AlphaFoldDB" id="A0A3R9NVX3"/>
<feature type="region of interest" description="Disordered" evidence="8">
    <location>
        <begin position="238"/>
        <end position="266"/>
    </location>
</feature>
<comment type="caution">
    <text evidence="10">The sequence shown here is derived from an EMBL/GenBank/DDBJ whole genome shotgun (WGS) entry which is preliminary data.</text>
</comment>
<dbReference type="Pfam" id="PF01127">
    <property type="entry name" value="Sdh_cyt"/>
    <property type="match status" value="1"/>
</dbReference>
<evidence type="ECO:0000256" key="1">
    <source>
        <dbReference type="ARBA" id="ARBA00004370"/>
    </source>
</evidence>
<feature type="transmembrane region" description="Helical" evidence="9">
    <location>
        <begin position="204"/>
        <end position="227"/>
    </location>
</feature>
<keyword evidence="4" id="KW-0479">Metal-binding</keyword>
<gene>
    <name evidence="10" type="ORF">EDE15_0398</name>
</gene>
<evidence type="ECO:0000256" key="5">
    <source>
        <dbReference type="ARBA" id="ARBA00022989"/>
    </source>
</evidence>
<dbReference type="EMBL" id="RSDW01000001">
    <property type="protein sequence ID" value="RSL14928.1"/>
    <property type="molecule type" value="Genomic_DNA"/>
</dbReference>